<keyword evidence="5 6" id="KW-0067">ATP-binding</keyword>
<dbReference type="AlphaFoldDB" id="A0ABD1X6H9"/>
<dbReference type="InterPro" id="IPR017441">
    <property type="entry name" value="Protein_kinase_ATP_BS"/>
</dbReference>
<keyword evidence="3 6" id="KW-0547">Nucleotide-binding</keyword>
<organism evidence="9 10">
    <name type="scientific">Forsythia ovata</name>
    <dbReference type="NCBI Taxonomy" id="205694"/>
    <lineage>
        <taxon>Eukaryota</taxon>
        <taxon>Viridiplantae</taxon>
        <taxon>Streptophyta</taxon>
        <taxon>Embryophyta</taxon>
        <taxon>Tracheophyta</taxon>
        <taxon>Spermatophyta</taxon>
        <taxon>Magnoliopsida</taxon>
        <taxon>eudicotyledons</taxon>
        <taxon>Gunneridae</taxon>
        <taxon>Pentapetalae</taxon>
        <taxon>asterids</taxon>
        <taxon>lamiids</taxon>
        <taxon>Lamiales</taxon>
        <taxon>Oleaceae</taxon>
        <taxon>Forsythieae</taxon>
        <taxon>Forsythia</taxon>
    </lineage>
</organism>
<dbReference type="InterPro" id="IPR011009">
    <property type="entry name" value="Kinase-like_dom_sf"/>
</dbReference>
<keyword evidence="10" id="KW-1185">Reference proteome</keyword>
<evidence type="ECO:0000256" key="1">
    <source>
        <dbReference type="ARBA" id="ARBA00022527"/>
    </source>
</evidence>
<dbReference type="GO" id="GO:0004674">
    <property type="term" value="F:protein serine/threonine kinase activity"/>
    <property type="evidence" value="ECO:0007669"/>
    <property type="project" value="UniProtKB-KW"/>
</dbReference>
<dbReference type="Proteomes" id="UP001604277">
    <property type="component" value="Unassembled WGS sequence"/>
</dbReference>
<gene>
    <name evidence="9" type="ORF">Fot_02317</name>
</gene>
<dbReference type="PANTHER" id="PTHR43895:SF151">
    <property type="entry name" value="CBL-INTERACTING SERINE_THREONINE-PROTEIN KINASE 11"/>
    <property type="match status" value="1"/>
</dbReference>
<keyword evidence="4" id="KW-0418">Kinase</keyword>
<proteinExistence type="predicted"/>
<evidence type="ECO:0000313" key="10">
    <source>
        <dbReference type="Proteomes" id="UP001604277"/>
    </source>
</evidence>
<evidence type="ECO:0000259" key="8">
    <source>
        <dbReference type="PROSITE" id="PS50011"/>
    </source>
</evidence>
<dbReference type="PROSITE" id="PS50011">
    <property type="entry name" value="PROTEIN_KINASE_DOM"/>
    <property type="match status" value="1"/>
</dbReference>
<name>A0ABD1X6H9_9LAMI</name>
<evidence type="ECO:0000256" key="3">
    <source>
        <dbReference type="ARBA" id="ARBA00022741"/>
    </source>
</evidence>
<feature type="region of interest" description="Disordered" evidence="7">
    <location>
        <begin position="113"/>
        <end position="137"/>
    </location>
</feature>
<evidence type="ECO:0000313" key="9">
    <source>
        <dbReference type="EMBL" id="KAL2557578.1"/>
    </source>
</evidence>
<protein>
    <recommendedName>
        <fullName evidence="8">Protein kinase domain-containing protein</fullName>
    </recommendedName>
</protein>
<feature type="compositionally biased region" description="Polar residues" evidence="7">
    <location>
        <begin position="12"/>
        <end position="23"/>
    </location>
</feature>
<feature type="region of interest" description="Disordered" evidence="7">
    <location>
        <begin position="1"/>
        <end position="60"/>
    </location>
</feature>
<feature type="domain" description="Protein kinase" evidence="8">
    <location>
        <begin position="248"/>
        <end position="312"/>
    </location>
</feature>
<evidence type="ECO:0000256" key="5">
    <source>
        <dbReference type="ARBA" id="ARBA00022840"/>
    </source>
</evidence>
<keyword evidence="2" id="KW-0808">Transferase</keyword>
<evidence type="ECO:0000256" key="6">
    <source>
        <dbReference type="PROSITE-ProRule" id="PRU10141"/>
    </source>
</evidence>
<feature type="compositionally biased region" description="Polar residues" evidence="7">
    <location>
        <begin position="113"/>
        <end position="127"/>
    </location>
</feature>
<dbReference type="Pfam" id="PF00069">
    <property type="entry name" value="Pkinase"/>
    <property type="match status" value="1"/>
</dbReference>
<accession>A0ABD1X6H9</accession>
<dbReference type="PROSITE" id="PS00107">
    <property type="entry name" value="PROTEIN_KINASE_ATP"/>
    <property type="match status" value="1"/>
</dbReference>
<comment type="caution">
    <text evidence="9">The sequence shown here is derived from an EMBL/GenBank/DDBJ whole genome shotgun (WGS) entry which is preliminary data.</text>
</comment>
<dbReference type="Gene3D" id="3.30.200.20">
    <property type="entry name" value="Phosphorylase Kinase, domain 1"/>
    <property type="match status" value="1"/>
</dbReference>
<feature type="binding site" evidence="6">
    <location>
        <position position="286"/>
    </location>
    <ligand>
        <name>ATP</name>
        <dbReference type="ChEBI" id="CHEBI:30616"/>
    </ligand>
</feature>
<sequence length="312" mass="34799">MPKPRGTGTYFPKTNQPLHSYTPSAVKGRNQMASRSPRNKIFTGQNMFDRNSHEPSQSEVLVDESVKLRPSDGPRSFSPGGNGHATVNGLVIQPEGGVGFGPVGHVPFGTPFLKSSRQQRPVSSFPQTPSPVSPGMQGPKPAFSMDQDRVTLKSTYHLKDEDDFPPLLAACSFPPLYSLNSSSPKPDSIHSEFYHYRANWRWETYYNGLWIKLCQDIIHEQVNLLPPAAAAGGSRGGEEAKVILFNKYELGRLLGRGAFAKVYCARDVRTDQSVAIKVVNKQWILKGNLKVNITREISIMRWLRHPHIVRLH</sequence>
<dbReference type="EMBL" id="JBFOLJ010000001">
    <property type="protein sequence ID" value="KAL2557578.1"/>
    <property type="molecule type" value="Genomic_DNA"/>
</dbReference>
<feature type="compositionally biased region" description="Polar residues" evidence="7">
    <location>
        <begin position="31"/>
        <end position="59"/>
    </location>
</feature>
<evidence type="ECO:0000256" key="2">
    <source>
        <dbReference type="ARBA" id="ARBA00022679"/>
    </source>
</evidence>
<dbReference type="InterPro" id="IPR000719">
    <property type="entry name" value="Prot_kinase_dom"/>
</dbReference>
<keyword evidence="1" id="KW-0723">Serine/threonine-protein kinase</keyword>
<dbReference type="PANTHER" id="PTHR43895">
    <property type="entry name" value="CALCIUM/CALMODULIN-DEPENDENT PROTEIN KINASE KINASE-RELATED"/>
    <property type="match status" value="1"/>
</dbReference>
<evidence type="ECO:0000256" key="4">
    <source>
        <dbReference type="ARBA" id="ARBA00022777"/>
    </source>
</evidence>
<dbReference type="FunFam" id="3.30.200.20:FF:000042">
    <property type="entry name" value="Aurora kinase A"/>
    <property type="match status" value="1"/>
</dbReference>
<dbReference type="SUPFAM" id="SSF56112">
    <property type="entry name" value="Protein kinase-like (PK-like)"/>
    <property type="match status" value="1"/>
</dbReference>
<dbReference type="GO" id="GO:0005524">
    <property type="term" value="F:ATP binding"/>
    <property type="evidence" value="ECO:0007669"/>
    <property type="project" value="UniProtKB-UniRule"/>
</dbReference>
<evidence type="ECO:0000256" key="7">
    <source>
        <dbReference type="SAM" id="MobiDB-lite"/>
    </source>
</evidence>
<reference evidence="10" key="1">
    <citation type="submission" date="2024-07" db="EMBL/GenBank/DDBJ databases">
        <title>Two chromosome-level genome assemblies of Korean endemic species Abeliophyllum distichum and Forsythia ovata (Oleaceae).</title>
        <authorList>
            <person name="Jang H."/>
        </authorList>
    </citation>
    <scope>NUCLEOTIDE SEQUENCE [LARGE SCALE GENOMIC DNA]</scope>
</reference>